<dbReference type="Pfam" id="PF04679">
    <property type="entry name" value="DNA_ligase_A_C"/>
    <property type="match status" value="1"/>
</dbReference>
<evidence type="ECO:0000259" key="6">
    <source>
        <dbReference type="PROSITE" id="PS50160"/>
    </source>
</evidence>
<dbReference type="InterPro" id="IPR050191">
    <property type="entry name" value="ATP-dep_DNA_ligase"/>
</dbReference>
<evidence type="ECO:0000256" key="5">
    <source>
        <dbReference type="SAM" id="MobiDB-lite"/>
    </source>
</evidence>
<evidence type="ECO:0000256" key="3">
    <source>
        <dbReference type="ARBA" id="ARBA00022598"/>
    </source>
</evidence>
<feature type="domain" description="ATP-dependent DNA ligase family profile" evidence="6">
    <location>
        <begin position="148"/>
        <end position="231"/>
    </location>
</feature>
<keyword evidence="3 7" id="KW-0436">Ligase</keyword>
<dbReference type="CDD" id="cd07906">
    <property type="entry name" value="Adenylation_DNA_ligase_LigD_LigC"/>
    <property type="match status" value="1"/>
</dbReference>
<comment type="similarity">
    <text evidence="1">Belongs to the ATP-dependent DNA ligase family.</text>
</comment>
<gene>
    <name evidence="7" type="ORF">FOB26_29660</name>
</gene>
<dbReference type="GO" id="GO:0006310">
    <property type="term" value="P:DNA recombination"/>
    <property type="evidence" value="ECO:0007669"/>
    <property type="project" value="InterPro"/>
</dbReference>
<organism evidence="7 8">
    <name type="scientific">Agrobacterium pusense</name>
    <dbReference type="NCBI Taxonomy" id="648995"/>
    <lineage>
        <taxon>Bacteria</taxon>
        <taxon>Pseudomonadati</taxon>
        <taxon>Pseudomonadota</taxon>
        <taxon>Alphaproteobacteria</taxon>
        <taxon>Hyphomicrobiales</taxon>
        <taxon>Rhizobiaceae</taxon>
        <taxon>Rhizobium/Agrobacterium group</taxon>
        <taxon>Agrobacterium</taxon>
    </lineage>
</organism>
<evidence type="ECO:0000256" key="2">
    <source>
        <dbReference type="ARBA" id="ARBA00012727"/>
    </source>
</evidence>
<dbReference type="InterPro" id="IPR012340">
    <property type="entry name" value="NA-bd_OB-fold"/>
</dbReference>
<dbReference type="GO" id="GO:0006281">
    <property type="term" value="P:DNA repair"/>
    <property type="evidence" value="ECO:0007669"/>
    <property type="project" value="InterPro"/>
</dbReference>
<dbReference type="GO" id="GO:0003910">
    <property type="term" value="F:DNA ligase (ATP) activity"/>
    <property type="evidence" value="ECO:0007669"/>
    <property type="project" value="UniProtKB-EC"/>
</dbReference>
<dbReference type="Pfam" id="PF01068">
    <property type="entry name" value="DNA_ligase_A_M"/>
    <property type="match status" value="1"/>
</dbReference>
<dbReference type="Proteomes" id="UP001155820">
    <property type="component" value="Unassembled WGS sequence"/>
</dbReference>
<dbReference type="SUPFAM" id="SSF50249">
    <property type="entry name" value="Nucleic acid-binding proteins"/>
    <property type="match status" value="1"/>
</dbReference>
<protein>
    <recommendedName>
        <fullName evidence="2">DNA ligase (ATP)</fullName>
        <ecNumber evidence="2">6.5.1.1</ecNumber>
    </recommendedName>
</protein>
<dbReference type="Gene3D" id="3.30.1490.70">
    <property type="match status" value="1"/>
</dbReference>
<evidence type="ECO:0000313" key="7">
    <source>
        <dbReference type="EMBL" id="NRF23224.1"/>
    </source>
</evidence>
<reference evidence="7" key="1">
    <citation type="submission" date="2019-07" db="EMBL/GenBank/DDBJ databases">
        <title>FDA dAtabase for Regulatory Grade micrObial Sequences (FDA-ARGOS): Supporting development and validation of Infectious Disease Dx tests.</title>
        <authorList>
            <person name="Bachman M."/>
            <person name="Young C."/>
            <person name="Tallon L."/>
            <person name="Sadzewicz L."/>
            <person name="Vavikolanu K."/>
            <person name="Mehta A."/>
            <person name="Aluvathingal J."/>
            <person name="Nadendla S."/>
            <person name="Nandy P."/>
            <person name="Geyer C."/>
            <person name="Yan Y."/>
            <person name="Sichtig H."/>
        </authorList>
    </citation>
    <scope>NUCLEOTIDE SEQUENCE</scope>
    <source>
        <strain evidence="7">FDAARGOS_618</strain>
    </source>
</reference>
<dbReference type="CDD" id="cd07971">
    <property type="entry name" value="OBF_DNA_ligase_LigD"/>
    <property type="match status" value="1"/>
</dbReference>
<name>A0AA44ERI3_9HYPH</name>
<dbReference type="InterPro" id="IPR012310">
    <property type="entry name" value="DNA_ligase_ATP-dep_cent"/>
</dbReference>
<accession>A0AA44ERI3</accession>
<evidence type="ECO:0000313" key="8">
    <source>
        <dbReference type="Proteomes" id="UP001155820"/>
    </source>
</evidence>
<dbReference type="InterPro" id="IPR012309">
    <property type="entry name" value="DNA_ligase_ATP-dep_C"/>
</dbReference>
<dbReference type="PROSITE" id="PS50160">
    <property type="entry name" value="DNA_LIGASE_A3"/>
    <property type="match status" value="1"/>
</dbReference>
<keyword evidence="8" id="KW-1185">Reference proteome</keyword>
<evidence type="ECO:0000256" key="1">
    <source>
        <dbReference type="ARBA" id="ARBA00007572"/>
    </source>
</evidence>
<dbReference type="NCBIfam" id="TIGR02779">
    <property type="entry name" value="NHEJ_ligase_lig"/>
    <property type="match status" value="1"/>
</dbReference>
<dbReference type="Gene3D" id="2.40.50.140">
    <property type="entry name" value="Nucleic acid-binding proteins"/>
    <property type="match status" value="1"/>
</dbReference>
<dbReference type="AlphaFoldDB" id="A0AA44ERI3"/>
<proteinExistence type="inferred from homology"/>
<comment type="caution">
    <text evidence="7">The sequence shown here is derived from an EMBL/GenBank/DDBJ whole genome shotgun (WGS) entry which is preliminary data.</text>
</comment>
<dbReference type="Gene3D" id="3.30.470.30">
    <property type="entry name" value="DNA ligase/mRNA capping enzyme"/>
    <property type="match status" value="1"/>
</dbReference>
<dbReference type="InterPro" id="IPR014146">
    <property type="entry name" value="LigD_ligase_dom"/>
</dbReference>
<dbReference type="PANTHER" id="PTHR45674:SF4">
    <property type="entry name" value="DNA LIGASE 1"/>
    <property type="match status" value="1"/>
</dbReference>
<dbReference type="SUPFAM" id="SSF56091">
    <property type="entry name" value="DNA ligase/mRNA capping enzyme, catalytic domain"/>
    <property type="match status" value="1"/>
</dbReference>
<dbReference type="GO" id="GO:0005524">
    <property type="term" value="F:ATP binding"/>
    <property type="evidence" value="ECO:0007669"/>
    <property type="project" value="InterPro"/>
</dbReference>
<dbReference type="RefSeq" id="WP_172874307.1">
    <property type="nucleotide sequence ID" value="NZ_JABRWL010000006.1"/>
</dbReference>
<dbReference type="EMBL" id="JABRWM010000006">
    <property type="protein sequence ID" value="NRF23224.1"/>
    <property type="molecule type" value="Genomic_DNA"/>
</dbReference>
<comment type="catalytic activity">
    <reaction evidence="4">
        <text>ATP + (deoxyribonucleotide)n-3'-hydroxyl + 5'-phospho-(deoxyribonucleotide)m = (deoxyribonucleotide)n+m + AMP + diphosphate.</text>
        <dbReference type="EC" id="6.5.1.1"/>
    </reaction>
</comment>
<sequence>MKKPKTSKPLLRHDEPLRSRPRRRRDPAQPALPLEPMPARIEPALALLKQKPPSGDKWGWEIKWDGYRLAIHADASGVQILTRGGYDWAARFPAIEQAARALGPASFIIDGEAVVLDEQGRSDFNALQNSLGAVGARSGKKVAGDAILYAFDLLYLDGRDLRELPYRSRRHLLEEMLTGVDGAIRLSEEVETDNPGLMLEHACRLGLEGIVGKDRNSPYRSGRTGDWIKVKCVQSEPFMIVGYEPSMSASGGFSSLLLAAYEGDELRYVGSVGTGFKERTANELRRMLDKLPWRKKKPPVVYSGRREVVWVQPTLIAEIEFRQMTPDSKLRHAAYKGLRERQDNADVYRLD</sequence>
<feature type="region of interest" description="Disordered" evidence="5">
    <location>
        <begin position="1"/>
        <end position="36"/>
    </location>
</feature>
<dbReference type="EC" id="6.5.1.1" evidence="2"/>
<evidence type="ECO:0000256" key="4">
    <source>
        <dbReference type="ARBA" id="ARBA00034003"/>
    </source>
</evidence>
<dbReference type="PANTHER" id="PTHR45674">
    <property type="entry name" value="DNA LIGASE 1/3 FAMILY MEMBER"/>
    <property type="match status" value="1"/>
</dbReference>